<evidence type="ECO:0000313" key="8">
    <source>
        <dbReference type="Proteomes" id="UP000295500"/>
    </source>
</evidence>
<evidence type="ECO:0000313" key="7">
    <source>
        <dbReference type="EMBL" id="TDP57939.1"/>
    </source>
</evidence>
<evidence type="ECO:0000256" key="2">
    <source>
        <dbReference type="ARBA" id="ARBA00022840"/>
    </source>
</evidence>
<evidence type="ECO:0000256" key="1">
    <source>
        <dbReference type="ARBA" id="ARBA00022741"/>
    </source>
</evidence>
<dbReference type="RefSeq" id="WP_133528098.1">
    <property type="nucleotide sequence ID" value="NZ_CALCQM010000051.1"/>
</dbReference>
<organism evidence="7 8">
    <name type="scientific">Aminicella lysinilytica</name>
    <dbReference type="NCBI Taxonomy" id="433323"/>
    <lineage>
        <taxon>Bacteria</taxon>
        <taxon>Bacillati</taxon>
        <taxon>Bacillota</taxon>
        <taxon>Clostridia</taxon>
        <taxon>Peptostreptococcales</taxon>
        <taxon>Anaerovoracaceae</taxon>
        <taxon>Aminicella</taxon>
    </lineage>
</organism>
<dbReference type="SUPFAM" id="SSF46689">
    <property type="entry name" value="Homeodomain-like"/>
    <property type="match status" value="1"/>
</dbReference>
<dbReference type="InterPro" id="IPR003593">
    <property type="entry name" value="AAA+_ATPase"/>
</dbReference>
<dbReference type="Pfam" id="PF02954">
    <property type="entry name" value="HTH_8"/>
    <property type="match status" value="1"/>
</dbReference>
<dbReference type="OrthoDB" id="9803970at2"/>
<dbReference type="InterPro" id="IPR058031">
    <property type="entry name" value="AAA_lid_NorR"/>
</dbReference>
<protein>
    <submittedName>
        <fullName evidence="7">Transcriptional regulator with PAS, ATPase and Fis domain</fullName>
    </submittedName>
</protein>
<dbReference type="EMBL" id="SNXO01000009">
    <property type="protein sequence ID" value="TDP57939.1"/>
    <property type="molecule type" value="Genomic_DNA"/>
</dbReference>
<dbReference type="PROSITE" id="PS00675">
    <property type="entry name" value="SIGMA54_INTERACT_1"/>
    <property type="match status" value="1"/>
</dbReference>
<sequence>MVSSSQIEFIMNNMNLGLVYVDKSRRIQMCNQIAKEITGIVVDAHNNHGSGKIEDGDIVVIADNKLGDDDGELSLDELKSLNINDKQIKDDDMLLAIGVYNNEKIQSQYKYIREHQLRVPVSISSNYFGFNISASIDTANKVTEITVNGQPNRIEYYSSVGNTVVIDGKTGSIKFVQARGYSVRHEAVGDLLRGHGFIAKDVERKDIDVTGKMFLELFDKSKLSDELFGALDGRETIINNSIYEINKRPFVCTIVPWREEGADDGVFLIIQEAENLEKLMIARNEIIEQMEDGQLRESQKELGFPEDAFKSFVGRSPQANEVKYLAYKASQNKFNVIITGESGTGKSQLAKEIHDYGTPGTPFIEVNCNAIAPSLFESELFGYVGGAFTGAKNEGKTGFFEAANGGTLFLDEIGDIPLEIQVKLLHVLQDKIIYRVGSSKPIRINVRIIAATNQNLELMVANGTFRQDLYYRINVFPIDIPPLGERKSDLYLLINHILKRVCNEYGMEMKQFSGDALNKMLSYNWPGNVRELENTIERAITLCESNIVYSEHLRIGTAGTANTLKEMLAEDEKRIIDTSMMKHNSNKQAVMEELDISRTVLYEKLKKYGIK</sequence>
<dbReference type="PROSITE" id="PS00676">
    <property type="entry name" value="SIGMA54_INTERACT_2"/>
    <property type="match status" value="1"/>
</dbReference>
<dbReference type="Proteomes" id="UP000295500">
    <property type="component" value="Unassembled WGS sequence"/>
</dbReference>
<dbReference type="Gene3D" id="1.10.8.60">
    <property type="match status" value="1"/>
</dbReference>
<accession>A0A4R6Q9Q4</accession>
<keyword evidence="4" id="KW-0238">DNA-binding</keyword>
<keyword evidence="8" id="KW-1185">Reference proteome</keyword>
<dbReference type="PANTHER" id="PTHR32071:SF57">
    <property type="entry name" value="C4-DICARBOXYLATE TRANSPORT TRANSCRIPTIONAL REGULATORY PROTEIN DCTD"/>
    <property type="match status" value="1"/>
</dbReference>
<dbReference type="Gene3D" id="3.40.50.300">
    <property type="entry name" value="P-loop containing nucleotide triphosphate hydrolases"/>
    <property type="match status" value="1"/>
</dbReference>
<evidence type="ECO:0000256" key="3">
    <source>
        <dbReference type="ARBA" id="ARBA00023015"/>
    </source>
</evidence>
<proteinExistence type="predicted"/>
<keyword evidence="5" id="KW-0804">Transcription</keyword>
<dbReference type="InterPro" id="IPR002197">
    <property type="entry name" value="HTH_Fis"/>
</dbReference>
<name>A0A4R6Q9Q4_9FIRM</name>
<keyword evidence="3" id="KW-0805">Transcription regulation</keyword>
<dbReference type="PROSITE" id="PS00688">
    <property type="entry name" value="SIGMA54_INTERACT_3"/>
    <property type="match status" value="1"/>
</dbReference>
<keyword evidence="1" id="KW-0547">Nucleotide-binding</keyword>
<dbReference type="Gene3D" id="1.10.10.60">
    <property type="entry name" value="Homeodomain-like"/>
    <property type="match status" value="1"/>
</dbReference>
<dbReference type="PROSITE" id="PS50045">
    <property type="entry name" value="SIGMA54_INTERACT_4"/>
    <property type="match status" value="1"/>
</dbReference>
<dbReference type="InterPro" id="IPR025944">
    <property type="entry name" value="Sigma_54_int_dom_CS"/>
</dbReference>
<dbReference type="InterPro" id="IPR027417">
    <property type="entry name" value="P-loop_NTPase"/>
</dbReference>
<gene>
    <name evidence="7" type="ORF">EV211_10949</name>
</gene>
<dbReference type="CDD" id="cd00009">
    <property type="entry name" value="AAA"/>
    <property type="match status" value="1"/>
</dbReference>
<dbReference type="InterPro" id="IPR025662">
    <property type="entry name" value="Sigma_54_int_dom_ATP-bd_1"/>
</dbReference>
<dbReference type="FunFam" id="3.40.50.300:FF:000006">
    <property type="entry name" value="DNA-binding transcriptional regulator NtrC"/>
    <property type="match status" value="1"/>
</dbReference>
<evidence type="ECO:0000256" key="5">
    <source>
        <dbReference type="ARBA" id="ARBA00023163"/>
    </source>
</evidence>
<keyword evidence="2" id="KW-0067">ATP-binding</keyword>
<dbReference type="InterPro" id="IPR002078">
    <property type="entry name" value="Sigma_54_int"/>
</dbReference>
<dbReference type="GO" id="GO:0005524">
    <property type="term" value="F:ATP binding"/>
    <property type="evidence" value="ECO:0007669"/>
    <property type="project" value="UniProtKB-KW"/>
</dbReference>
<dbReference type="Pfam" id="PF25601">
    <property type="entry name" value="AAA_lid_14"/>
    <property type="match status" value="1"/>
</dbReference>
<evidence type="ECO:0000259" key="6">
    <source>
        <dbReference type="PROSITE" id="PS50045"/>
    </source>
</evidence>
<feature type="domain" description="Sigma-54 factor interaction" evidence="6">
    <location>
        <begin position="312"/>
        <end position="541"/>
    </location>
</feature>
<dbReference type="SUPFAM" id="SSF52540">
    <property type="entry name" value="P-loop containing nucleoside triphosphate hydrolases"/>
    <property type="match status" value="1"/>
</dbReference>
<dbReference type="SMART" id="SM00382">
    <property type="entry name" value="AAA"/>
    <property type="match status" value="1"/>
</dbReference>
<dbReference type="GO" id="GO:0006355">
    <property type="term" value="P:regulation of DNA-templated transcription"/>
    <property type="evidence" value="ECO:0007669"/>
    <property type="project" value="InterPro"/>
</dbReference>
<dbReference type="AlphaFoldDB" id="A0A4R6Q9Q4"/>
<dbReference type="PANTHER" id="PTHR32071">
    <property type="entry name" value="TRANSCRIPTIONAL REGULATORY PROTEIN"/>
    <property type="match status" value="1"/>
</dbReference>
<evidence type="ECO:0000256" key="4">
    <source>
        <dbReference type="ARBA" id="ARBA00023125"/>
    </source>
</evidence>
<comment type="caution">
    <text evidence="7">The sequence shown here is derived from an EMBL/GenBank/DDBJ whole genome shotgun (WGS) entry which is preliminary data.</text>
</comment>
<dbReference type="Pfam" id="PF00158">
    <property type="entry name" value="Sigma54_activat"/>
    <property type="match status" value="1"/>
</dbReference>
<dbReference type="InterPro" id="IPR009057">
    <property type="entry name" value="Homeodomain-like_sf"/>
</dbReference>
<reference evidence="7 8" key="1">
    <citation type="submission" date="2019-03" db="EMBL/GenBank/DDBJ databases">
        <title>Genomic Encyclopedia of Type Strains, Phase IV (KMG-IV): sequencing the most valuable type-strain genomes for metagenomic binning, comparative biology and taxonomic classification.</title>
        <authorList>
            <person name="Goeker M."/>
        </authorList>
    </citation>
    <scope>NUCLEOTIDE SEQUENCE [LARGE SCALE GENOMIC DNA]</scope>
    <source>
        <strain evidence="7 8">DSM 28287</strain>
    </source>
</reference>
<dbReference type="InterPro" id="IPR025943">
    <property type="entry name" value="Sigma_54_int_dom_ATP-bd_2"/>
</dbReference>
<dbReference type="GO" id="GO:0043565">
    <property type="term" value="F:sequence-specific DNA binding"/>
    <property type="evidence" value="ECO:0007669"/>
    <property type="project" value="InterPro"/>
</dbReference>